<organism evidence="2 3">
    <name type="scientific">Cichlidogyrus casuarinus</name>
    <dbReference type="NCBI Taxonomy" id="1844966"/>
    <lineage>
        <taxon>Eukaryota</taxon>
        <taxon>Metazoa</taxon>
        <taxon>Spiralia</taxon>
        <taxon>Lophotrochozoa</taxon>
        <taxon>Platyhelminthes</taxon>
        <taxon>Monogenea</taxon>
        <taxon>Monopisthocotylea</taxon>
        <taxon>Dactylogyridea</taxon>
        <taxon>Ancyrocephalidae</taxon>
        <taxon>Cichlidogyrus</taxon>
    </lineage>
</organism>
<dbReference type="AlphaFoldDB" id="A0ABD2PT47"/>
<evidence type="ECO:0000256" key="1">
    <source>
        <dbReference type="SAM" id="SignalP"/>
    </source>
</evidence>
<evidence type="ECO:0000313" key="2">
    <source>
        <dbReference type="EMBL" id="KAL3310504.1"/>
    </source>
</evidence>
<feature type="signal peptide" evidence="1">
    <location>
        <begin position="1"/>
        <end position="19"/>
    </location>
</feature>
<sequence length="192" mass="21319">MRQLSVVAIISLLFIGTKSQSLRPFCLPYNITDSSNNCFNQCKSKQCAWAFNVISKLINCYDSSLRLALAFAPGLSADQKQLITNFVNYDINNLKTISTNALSTMPTQFELFFVNLVTTSATSLTAIIDTLNNVKNIINTYQGGVCTNEANVFQDLIAEYKLYGVRPTSDASQQHASFLSYMALLAILLHLY</sequence>
<accession>A0ABD2PT47</accession>
<keyword evidence="3" id="KW-1185">Reference proteome</keyword>
<name>A0ABD2PT47_9PLAT</name>
<protein>
    <submittedName>
        <fullName evidence="2">Uncharacterized protein</fullName>
    </submittedName>
</protein>
<gene>
    <name evidence="2" type="ORF">Ciccas_010931</name>
</gene>
<feature type="chain" id="PRO_5044751900" evidence="1">
    <location>
        <begin position="20"/>
        <end position="192"/>
    </location>
</feature>
<reference evidence="2 3" key="1">
    <citation type="submission" date="2024-11" db="EMBL/GenBank/DDBJ databases">
        <title>Adaptive evolution of stress response genes in parasites aligns with host niche diversity.</title>
        <authorList>
            <person name="Hahn C."/>
            <person name="Resl P."/>
        </authorList>
    </citation>
    <scope>NUCLEOTIDE SEQUENCE [LARGE SCALE GENOMIC DNA]</scope>
    <source>
        <strain evidence="2">EGGRZ-B1_66</strain>
        <tissue evidence="2">Body</tissue>
    </source>
</reference>
<dbReference type="Proteomes" id="UP001626550">
    <property type="component" value="Unassembled WGS sequence"/>
</dbReference>
<dbReference type="EMBL" id="JBJKFK010002893">
    <property type="protein sequence ID" value="KAL3310504.1"/>
    <property type="molecule type" value="Genomic_DNA"/>
</dbReference>
<evidence type="ECO:0000313" key="3">
    <source>
        <dbReference type="Proteomes" id="UP001626550"/>
    </source>
</evidence>
<comment type="caution">
    <text evidence="2">The sequence shown here is derived from an EMBL/GenBank/DDBJ whole genome shotgun (WGS) entry which is preliminary data.</text>
</comment>
<proteinExistence type="predicted"/>
<keyword evidence="1" id="KW-0732">Signal</keyword>